<feature type="chain" id="PRO_5016771282" evidence="9">
    <location>
        <begin position="21"/>
        <end position="916"/>
    </location>
</feature>
<dbReference type="PANTHER" id="PTHR43690">
    <property type="entry name" value="NARDILYSIN"/>
    <property type="match status" value="1"/>
</dbReference>
<dbReference type="GO" id="GO:0046872">
    <property type="term" value="F:metal ion binding"/>
    <property type="evidence" value="ECO:0007669"/>
    <property type="project" value="UniProtKB-KW"/>
</dbReference>
<proteinExistence type="inferred from homology"/>
<evidence type="ECO:0000256" key="8">
    <source>
        <dbReference type="RuleBase" id="RU004447"/>
    </source>
</evidence>
<keyword evidence="6" id="KW-0862">Zinc</keyword>
<keyword evidence="3 12" id="KW-0645">Protease</keyword>
<evidence type="ECO:0000313" key="12">
    <source>
        <dbReference type="EMBL" id="STO92994.1"/>
    </source>
</evidence>
<dbReference type="InterPro" id="IPR011249">
    <property type="entry name" value="Metalloenz_LuxS/M16"/>
</dbReference>
<evidence type="ECO:0000256" key="9">
    <source>
        <dbReference type="SAM" id="SignalP"/>
    </source>
</evidence>
<dbReference type="InterPro" id="IPR001431">
    <property type="entry name" value="Pept_M16_Zn_BS"/>
</dbReference>
<keyword evidence="5" id="KW-0378">Hydrolase</keyword>
<dbReference type="SUPFAM" id="SSF63411">
    <property type="entry name" value="LuxS/MPP-like metallohydrolase"/>
    <property type="match status" value="4"/>
</dbReference>
<keyword evidence="13" id="KW-1185">Reference proteome</keyword>
<evidence type="ECO:0000256" key="7">
    <source>
        <dbReference type="ARBA" id="ARBA00023049"/>
    </source>
</evidence>
<evidence type="ECO:0000313" key="13">
    <source>
        <dbReference type="Proteomes" id="UP000255264"/>
    </source>
</evidence>
<dbReference type="EMBL" id="UGHS01000004">
    <property type="protein sequence ID" value="STO92994.1"/>
    <property type="molecule type" value="Genomic_DNA"/>
</dbReference>
<sequence>MKPTVIILGLVTFFSLAVQAKEEPQIVQGKLDNGLQYTILPLHEQSNRVDIRMRVKAGSVDENERQIGGAHMLEHMVFRGSQEYPQGVMKMLLDKGWKRAQSYNAVTNADTTTYMFSPPQGAKDLSFSLKVLDQMLFHANISQQDLDDERKIILEEWRSGQGVAARMNVQRTASIRADSRYARWPVIGTPQSIEAMPATELQAFYQTWYKPNNMHLMIIGDVQPQQVEAEIQQTFGKEQAQSLPLRNYRNPNLTERLQFNQLGDEKSAVSQIAYIFRLDDSAANAQTEEGRKLRLTERLALSLLSHRLQNQKEAFPQGVSALAVRKSDIGETTTAVGLFATVDGNAHQLGLQQIVTELARLQRYTVSQKELDEEKKPLYQQLDFAAKGGKERQFEDWVNVMNSTLFMDKPYFSQPELAKLSRPLLDAITPEDVQRLLQHWFTAKDRIVQYQSPRQAQIEPIDRVVFERIQKQVQAEKLTAPIEKAVLPTMELLPLGDQTAGKIIHTQYFESENVTAWTLENGDKVMWLKTPLAKGRSYFKAMNSGGFMAQGLSPWQSQMAVQMIGQSAPENWQIEQLTQWKKDHKVNISLSQDATNVTFSGESDDTDLADLLRLYYALAQQINISEGVDEVVETMQKDLAKRAETPQDREISDALQQLRFGKLLTATEPTIEELSKVTAQSLNAEWGKIRRLPTTYYVINDLSLEAMQSLVQRYLAKFPRDKALPQIEEKPFTGVHQATIKANVEPRTDLYLDFYRDHPWKGEDAMLVALIRPIMANKLKAALRDESLGIYRLRLDSTLNPQTNRIESRLFFGAKPENMPRLLAQTKQILAALPHQISQEEVDQAKADLAKQEQARQEDVRTLMNRLVLSETHYHNPSYLTASKKLLDGINLESVKKMAENVSSLTNSSELLVEPK</sequence>
<evidence type="ECO:0000256" key="2">
    <source>
        <dbReference type="ARBA" id="ARBA00007261"/>
    </source>
</evidence>
<keyword evidence="4" id="KW-0479">Metal-binding</keyword>
<dbReference type="OrthoDB" id="9811314at2"/>
<dbReference type="Pfam" id="PF00675">
    <property type="entry name" value="Peptidase_M16"/>
    <property type="match status" value="1"/>
</dbReference>
<name>A0A377IXI8_9PAST</name>
<dbReference type="InterPro" id="IPR011765">
    <property type="entry name" value="Pept_M16_N"/>
</dbReference>
<evidence type="ECO:0000259" key="11">
    <source>
        <dbReference type="Pfam" id="PF05193"/>
    </source>
</evidence>
<dbReference type="PROSITE" id="PS00143">
    <property type="entry name" value="INSULINASE"/>
    <property type="match status" value="1"/>
</dbReference>
<feature type="domain" description="Peptidase M16 C-terminal" evidence="11">
    <location>
        <begin position="198"/>
        <end position="377"/>
    </location>
</feature>
<reference evidence="12 13" key="1">
    <citation type="submission" date="2018-06" db="EMBL/GenBank/DDBJ databases">
        <authorList>
            <consortium name="Pathogen Informatics"/>
            <person name="Doyle S."/>
        </authorList>
    </citation>
    <scope>NUCLEOTIDE SEQUENCE [LARGE SCALE GENOMIC DNA]</scope>
    <source>
        <strain evidence="12 13">NCTC13335</strain>
    </source>
</reference>
<dbReference type="GO" id="GO:0006508">
    <property type="term" value="P:proteolysis"/>
    <property type="evidence" value="ECO:0007669"/>
    <property type="project" value="UniProtKB-KW"/>
</dbReference>
<feature type="signal peptide" evidence="9">
    <location>
        <begin position="1"/>
        <end position="20"/>
    </location>
</feature>
<keyword evidence="9" id="KW-0732">Signal</keyword>
<dbReference type="RefSeq" id="WP_115002944.1">
    <property type="nucleotide sequence ID" value="NZ_UGHS01000004.1"/>
</dbReference>
<evidence type="ECO:0000256" key="3">
    <source>
        <dbReference type="ARBA" id="ARBA00022670"/>
    </source>
</evidence>
<dbReference type="Gene3D" id="3.30.830.10">
    <property type="entry name" value="Metalloenzyme, LuxS/M16 peptidase-like"/>
    <property type="match status" value="4"/>
</dbReference>
<dbReference type="Proteomes" id="UP000255264">
    <property type="component" value="Unassembled WGS sequence"/>
</dbReference>
<protein>
    <submittedName>
        <fullName evidence="12">Zinc protease</fullName>
    </submittedName>
</protein>
<dbReference type="Pfam" id="PF05193">
    <property type="entry name" value="Peptidase_M16_C"/>
    <property type="match status" value="2"/>
</dbReference>
<dbReference type="InterPro" id="IPR050626">
    <property type="entry name" value="Peptidase_M16"/>
</dbReference>
<comment type="cofactor">
    <cofactor evidence="1">
        <name>Zn(2+)</name>
        <dbReference type="ChEBI" id="CHEBI:29105"/>
    </cofactor>
</comment>
<dbReference type="GO" id="GO:0004222">
    <property type="term" value="F:metalloendopeptidase activity"/>
    <property type="evidence" value="ECO:0007669"/>
    <property type="project" value="InterPro"/>
</dbReference>
<evidence type="ECO:0000256" key="5">
    <source>
        <dbReference type="ARBA" id="ARBA00022801"/>
    </source>
</evidence>
<dbReference type="AlphaFoldDB" id="A0A377IXI8"/>
<dbReference type="InterPro" id="IPR007863">
    <property type="entry name" value="Peptidase_M16_C"/>
</dbReference>
<comment type="similarity">
    <text evidence="2 8">Belongs to the peptidase M16 family.</text>
</comment>
<accession>A0A377IXI8</accession>
<feature type="domain" description="Peptidase M16 N-terminal" evidence="10">
    <location>
        <begin position="44"/>
        <end position="157"/>
    </location>
</feature>
<feature type="domain" description="Peptidase M16 C-terminal" evidence="11">
    <location>
        <begin position="695"/>
        <end position="847"/>
    </location>
</feature>
<gene>
    <name evidence="12" type="primary">pqqL</name>
    <name evidence="12" type="ORF">NCTC13335_00857</name>
</gene>
<organism evidence="12 13">
    <name type="scientific">Haemophilus pittmaniae</name>
    <dbReference type="NCBI Taxonomy" id="249188"/>
    <lineage>
        <taxon>Bacteria</taxon>
        <taxon>Pseudomonadati</taxon>
        <taxon>Pseudomonadota</taxon>
        <taxon>Gammaproteobacteria</taxon>
        <taxon>Pasteurellales</taxon>
        <taxon>Pasteurellaceae</taxon>
        <taxon>Haemophilus</taxon>
    </lineage>
</organism>
<evidence type="ECO:0000256" key="6">
    <source>
        <dbReference type="ARBA" id="ARBA00022833"/>
    </source>
</evidence>
<evidence type="ECO:0000256" key="1">
    <source>
        <dbReference type="ARBA" id="ARBA00001947"/>
    </source>
</evidence>
<evidence type="ECO:0000259" key="10">
    <source>
        <dbReference type="Pfam" id="PF00675"/>
    </source>
</evidence>
<dbReference type="PANTHER" id="PTHR43690:SF17">
    <property type="entry name" value="PROTEIN YHJJ"/>
    <property type="match status" value="1"/>
</dbReference>
<keyword evidence="7" id="KW-0482">Metalloprotease</keyword>
<evidence type="ECO:0000256" key="4">
    <source>
        <dbReference type="ARBA" id="ARBA00022723"/>
    </source>
</evidence>